<sequence>MEVTEKNCVPIKCGIRFSPPALILVYEDKFKKNKLRKHVMPIRNFRTSSSVNFVAQDLKLRHEKIMYSVSTIQIEKMLRLLQEHMKGTVLIEAVQIVNKEFTVGPNEDLNKLEVDVLQTKKKIMDKTFNKSCIKPDDPKFVYDKQIDFNQNENEKVDSGWDGEENDDLFWN</sequence>
<gene>
    <name evidence="11" type="ORF">L798_03908</name>
</gene>
<reference evidence="11 12" key="1">
    <citation type="journal article" date="2014" name="Nat. Commun.">
        <title>Molecular traces of alternative social organization in a termite genome.</title>
        <authorList>
            <person name="Terrapon N."/>
            <person name="Li C."/>
            <person name="Robertson H.M."/>
            <person name="Ji L."/>
            <person name="Meng X."/>
            <person name="Booth W."/>
            <person name="Chen Z."/>
            <person name="Childers C.P."/>
            <person name="Glastad K.M."/>
            <person name="Gokhale K."/>
            <person name="Gowin J."/>
            <person name="Gronenberg W."/>
            <person name="Hermansen R.A."/>
            <person name="Hu H."/>
            <person name="Hunt B.G."/>
            <person name="Huylmans A.K."/>
            <person name="Khalil S.M."/>
            <person name="Mitchell R.D."/>
            <person name="Munoz-Torres M.C."/>
            <person name="Mustard J.A."/>
            <person name="Pan H."/>
            <person name="Reese J.T."/>
            <person name="Scharf M.E."/>
            <person name="Sun F."/>
            <person name="Vogel H."/>
            <person name="Xiao J."/>
            <person name="Yang W."/>
            <person name="Yang Z."/>
            <person name="Yang Z."/>
            <person name="Zhou J."/>
            <person name="Zhu J."/>
            <person name="Brent C.S."/>
            <person name="Elsik C.G."/>
            <person name="Goodisman M.A."/>
            <person name="Liberles D.A."/>
            <person name="Roe R.M."/>
            <person name="Vargo E.L."/>
            <person name="Vilcinskas A."/>
            <person name="Wang J."/>
            <person name="Bornberg-Bauer E."/>
            <person name="Korb J."/>
            <person name="Zhang G."/>
            <person name="Liebig J."/>
        </authorList>
    </citation>
    <scope>NUCLEOTIDE SEQUENCE [LARGE SCALE GENOMIC DNA]</scope>
    <source>
        <tissue evidence="11">Whole organism</tissue>
    </source>
</reference>
<evidence type="ECO:0000256" key="9">
    <source>
        <dbReference type="ARBA" id="ARBA00023212"/>
    </source>
</evidence>
<evidence type="ECO:0000313" key="12">
    <source>
        <dbReference type="Proteomes" id="UP000027135"/>
    </source>
</evidence>
<keyword evidence="7" id="KW-0970">Cilium biogenesis/degradation</keyword>
<dbReference type="STRING" id="136037.A0A067RLF7"/>
<dbReference type="GO" id="GO:0000922">
    <property type="term" value="C:spindle pole"/>
    <property type="evidence" value="ECO:0007669"/>
    <property type="project" value="TreeGrafter"/>
</dbReference>
<evidence type="ECO:0000256" key="3">
    <source>
        <dbReference type="ARBA" id="ARBA00004186"/>
    </source>
</evidence>
<keyword evidence="9" id="KW-0206">Cytoskeleton</keyword>
<evidence type="ECO:0000256" key="5">
    <source>
        <dbReference type="ARBA" id="ARBA00022015"/>
    </source>
</evidence>
<dbReference type="GO" id="GO:0097712">
    <property type="term" value="P:vesicle targeting, trans-Golgi to periciliary membrane compartment"/>
    <property type="evidence" value="ECO:0007669"/>
    <property type="project" value="TreeGrafter"/>
</dbReference>
<comment type="subcellular location">
    <subcellularLocation>
        <location evidence="2">Cytoplasm</location>
        <location evidence="2">Cytoskeleton</location>
        <location evidence="2">Cilium basal body</location>
    </subcellularLocation>
    <subcellularLocation>
        <location evidence="1">Cytoplasm</location>
        <location evidence="1">Cytoskeleton</location>
        <location evidence="1">Microtubule organizing center</location>
        <location evidence="1">Centrosome</location>
        <location evidence="1">Centriole</location>
    </subcellularLocation>
    <subcellularLocation>
        <location evidence="3">Cytoplasm</location>
        <location evidence="3">Cytoskeleton</location>
        <location evidence="3">Spindle</location>
    </subcellularLocation>
</comment>
<dbReference type="GO" id="GO:0036064">
    <property type="term" value="C:ciliary basal body"/>
    <property type="evidence" value="ECO:0007669"/>
    <property type="project" value="TreeGrafter"/>
</dbReference>
<evidence type="ECO:0000256" key="1">
    <source>
        <dbReference type="ARBA" id="ARBA00004114"/>
    </source>
</evidence>
<comment type="similarity">
    <text evidence="4">Belongs to the CEP19 family.</text>
</comment>
<dbReference type="AlphaFoldDB" id="A0A067RLF7"/>
<dbReference type="PANTHER" id="PTHR31539">
    <property type="entry name" value="CENTROSOMAL PROTEIN OF 19K CEP19"/>
    <property type="match status" value="1"/>
</dbReference>
<dbReference type="Pfam" id="PF14933">
    <property type="entry name" value="CEP19"/>
    <property type="match status" value="1"/>
</dbReference>
<protein>
    <recommendedName>
        <fullName evidence="5">Centrosomal protein of 19 kDa</fullName>
    </recommendedName>
</protein>
<keyword evidence="6" id="KW-0963">Cytoplasm</keyword>
<evidence type="ECO:0000256" key="6">
    <source>
        <dbReference type="ARBA" id="ARBA00022490"/>
    </source>
</evidence>
<name>A0A067RLF7_ZOONE</name>
<dbReference type="InParanoid" id="A0A067RLF7"/>
<dbReference type="InterPro" id="IPR029412">
    <property type="entry name" value="CEP19"/>
</dbReference>
<dbReference type="GO" id="GO:0034454">
    <property type="term" value="P:microtubule anchoring at centrosome"/>
    <property type="evidence" value="ECO:0007669"/>
    <property type="project" value="TreeGrafter"/>
</dbReference>
<keyword evidence="8" id="KW-0969">Cilium</keyword>
<proteinExistence type="inferred from homology"/>
<evidence type="ECO:0000256" key="10">
    <source>
        <dbReference type="ARBA" id="ARBA00023273"/>
    </source>
</evidence>
<dbReference type="eggNOG" id="ENOG502RZP1">
    <property type="taxonomic scope" value="Eukaryota"/>
</dbReference>
<evidence type="ECO:0000313" key="11">
    <source>
        <dbReference type="EMBL" id="KDR21455.1"/>
    </source>
</evidence>
<evidence type="ECO:0000256" key="4">
    <source>
        <dbReference type="ARBA" id="ARBA00009371"/>
    </source>
</evidence>
<dbReference type="OMA" id="AKKCGIQ"/>
<evidence type="ECO:0000256" key="2">
    <source>
        <dbReference type="ARBA" id="ARBA00004120"/>
    </source>
</evidence>
<dbReference type="PANTHER" id="PTHR31539:SF1">
    <property type="entry name" value="CENTROSOMAL PROTEIN OF 19 KDA"/>
    <property type="match status" value="1"/>
</dbReference>
<accession>A0A067RLF7</accession>
<dbReference type="GO" id="GO:0005814">
    <property type="term" value="C:centriole"/>
    <property type="evidence" value="ECO:0007669"/>
    <property type="project" value="UniProtKB-SubCell"/>
</dbReference>
<keyword evidence="10" id="KW-0966">Cell projection</keyword>
<dbReference type="EMBL" id="KK852554">
    <property type="protein sequence ID" value="KDR21455.1"/>
    <property type="molecule type" value="Genomic_DNA"/>
</dbReference>
<evidence type="ECO:0000256" key="7">
    <source>
        <dbReference type="ARBA" id="ARBA00022794"/>
    </source>
</evidence>
<dbReference type="GO" id="GO:0005813">
    <property type="term" value="C:centrosome"/>
    <property type="evidence" value="ECO:0007669"/>
    <property type="project" value="TreeGrafter"/>
</dbReference>
<dbReference type="Proteomes" id="UP000027135">
    <property type="component" value="Unassembled WGS sequence"/>
</dbReference>
<organism evidence="11 12">
    <name type="scientific">Zootermopsis nevadensis</name>
    <name type="common">Dampwood termite</name>
    <dbReference type="NCBI Taxonomy" id="136037"/>
    <lineage>
        <taxon>Eukaryota</taxon>
        <taxon>Metazoa</taxon>
        <taxon>Ecdysozoa</taxon>
        <taxon>Arthropoda</taxon>
        <taxon>Hexapoda</taxon>
        <taxon>Insecta</taxon>
        <taxon>Pterygota</taxon>
        <taxon>Neoptera</taxon>
        <taxon>Polyneoptera</taxon>
        <taxon>Dictyoptera</taxon>
        <taxon>Blattodea</taxon>
        <taxon>Blattoidea</taxon>
        <taxon>Termitoidae</taxon>
        <taxon>Termopsidae</taxon>
        <taxon>Zootermopsis</taxon>
    </lineage>
</organism>
<evidence type="ECO:0000256" key="8">
    <source>
        <dbReference type="ARBA" id="ARBA00023069"/>
    </source>
</evidence>
<keyword evidence="12" id="KW-1185">Reference proteome</keyword>